<dbReference type="InterPro" id="IPR054567">
    <property type="entry name" value="NNH7"/>
</dbReference>
<dbReference type="Proteomes" id="UP000014629">
    <property type="component" value="Unassembled WGS sequence"/>
</dbReference>
<reference evidence="2 3" key="1">
    <citation type="submission" date="2013-02" db="EMBL/GenBank/DDBJ databases">
        <title>Draft Genome Sequence of Streptomyces aurantiacus, Which Produces Setomimycin.</title>
        <authorList>
            <person name="Gruening B.A."/>
            <person name="Praeg A."/>
            <person name="Erxleben A."/>
            <person name="Guenther S."/>
            <person name="Mueller M."/>
        </authorList>
    </citation>
    <scope>NUCLEOTIDE SEQUENCE [LARGE SCALE GENOMIC DNA]</scope>
    <source>
        <strain evidence="2 3">JA 4570</strain>
    </source>
</reference>
<sequence>MGLTYEDAVRLLGGQREGTVAALDRLAGGLLLASSATGAGFVSGLFDARGELARYGGGLVHGLGERMRGLTRFERSERLAAAHAVVVLSAYFEVLAESELPCDVGELELTSADQAALAGAESEASRRLGTLAASLLRADVPMPAPHRPYEATLDALSDFYRRLSVEVTRFVRGMAVWDRLDDTRKGRFERALSGEVPGRAVTRYEELFRQLALDCPEVAFWAGLMDHRATRAQLRTLTVGLEELGRVLAELAAHRPSDQWVAGLARAHAAALNRPILTSRDVLDGLSLPVLGAAYVNPDFRVAEVGPADRFAEDSWWGECPVRTDLDHFLLGHLTSPRAARAPLVVLGQPGSGKSVFTQVLAARLPAADFLAVRVELRDAAADADLQTQIEQAVRSATGESVTWPDLVRRGGGALPVVLLDGFDELLQATGVSQSDYLMKVADFQSREESQGRPVVVLVTSRTAVADRARPAEGMLALHLEPFSDGQVGRWLEVWNRTNADGFSARGLLPLAPEVALRHGELASQPLLLLMLALYDADANALQRHGERLGEGELYERLLSSFAAREVRKSGEPLGEESLDDAVERQLAELALVAFAMFNRGRQWIGAAELDTDLSALGPDSSRPGASPGLRATLSGAELVLGHFYFVHESRASRDGLRLRTYEFLHATFGEYLIARLVTQELDDLASSLRRSTRRNRPAVVDDAFLHALLSFVPLTTRGTTVSFAVERLRALPEPRRRAVHDVLLDLFHHALLDRHDSRYGDYVPQRLPVPTGPAVYSVNLLVLAVGAAGQVTGRELFPQAEDIVSEWRRSALLWRSQCQEGAWTGLVSTLGIERLWADGQRDIRLSLRQGAEPEPDRVDTYWTYGYAPGSEHRPRGGGWLCWFQYDNSELREKAAFLCDKVDDTVVHGLEPLAGTWDTAVTTFLGDGTEPPVSAANAMIHLWLLIDDDAPTADLTEAFDTCLRFALNGFAIADVVTRRRFRKMFLRRLAAEWRRLDPVWVEEALGEIWRGGAHRSDGGPTFHALAGDILPIELRVLWRDMDERDRGPGLS</sequence>
<dbReference type="Gene3D" id="3.40.50.300">
    <property type="entry name" value="P-loop containing nucleotide triphosphate hydrolases"/>
    <property type="match status" value="1"/>
</dbReference>
<dbReference type="RefSeq" id="WP_016644504.1">
    <property type="nucleotide sequence ID" value="NZ_AOPZ01000400.1"/>
</dbReference>
<dbReference type="OrthoDB" id="419933at2"/>
<comment type="caution">
    <text evidence="2">The sequence shown here is derived from an EMBL/GenBank/DDBJ whole genome shotgun (WGS) entry which is preliminary data.</text>
</comment>
<name>S3ZA29_9ACTN</name>
<proteinExistence type="predicted"/>
<accession>S3ZA29</accession>
<dbReference type="AlphaFoldDB" id="S3ZA29"/>
<dbReference type="PATRIC" id="fig|1286094.4.peg.6310"/>
<protein>
    <recommendedName>
        <fullName evidence="1">NACHT N-terminal Helical domain-containing protein</fullName>
    </recommendedName>
</protein>
<evidence type="ECO:0000259" key="1">
    <source>
        <dbReference type="Pfam" id="PF22738"/>
    </source>
</evidence>
<feature type="domain" description="NACHT N-terminal Helical" evidence="1">
    <location>
        <begin position="3"/>
        <end position="225"/>
    </location>
</feature>
<dbReference type="InterPro" id="IPR027417">
    <property type="entry name" value="P-loop_NTPase"/>
</dbReference>
<evidence type="ECO:0000313" key="3">
    <source>
        <dbReference type="Proteomes" id="UP000014629"/>
    </source>
</evidence>
<dbReference type="Pfam" id="PF22738">
    <property type="entry name" value="NNH7"/>
    <property type="match status" value="1"/>
</dbReference>
<organism evidence="2 3">
    <name type="scientific">Streptomyces aurantiacus JA 4570</name>
    <dbReference type="NCBI Taxonomy" id="1286094"/>
    <lineage>
        <taxon>Bacteria</taxon>
        <taxon>Bacillati</taxon>
        <taxon>Actinomycetota</taxon>
        <taxon>Actinomycetes</taxon>
        <taxon>Kitasatosporales</taxon>
        <taxon>Streptomycetaceae</taxon>
        <taxon>Streptomyces</taxon>
        <taxon>Streptomyces aurantiacus group</taxon>
    </lineage>
</organism>
<dbReference type="EMBL" id="AOPZ01000400">
    <property type="protein sequence ID" value="EPH40556.1"/>
    <property type="molecule type" value="Genomic_DNA"/>
</dbReference>
<gene>
    <name evidence="2" type="ORF">STRAU_6384</name>
</gene>
<keyword evidence="3" id="KW-1185">Reference proteome</keyword>
<dbReference type="SUPFAM" id="SSF52540">
    <property type="entry name" value="P-loop containing nucleoside triphosphate hydrolases"/>
    <property type="match status" value="1"/>
</dbReference>
<evidence type="ECO:0000313" key="2">
    <source>
        <dbReference type="EMBL" id="EPH40556.1"/>
    </source>
</evidence>